<proteinExistence type="predicted"/>
<dbReference type="InterPro" id="IPR013083">
    <property type="entry name" value="Znf_RING/FYVE/PHD"/>
</dbReference>
<gene>
    <name evidence="1" type="ORF">EEDITHA_LOCUS2527</name>
</gene>
<dbReference type="Proteomes" id="UP001153954">
    <property type="component" value="Unassembled WGS sequence"/>
</dbReference>
<evidence type="ECO:0000313" key="2">
    <source>
        <dbReference type="Proteomes" id="UP001153954"/>
    </source>
</evidence>
<evidence type="ECO:0000313" key="1">
    <source>
        <dbReference type="EMBL" id="CAH2086116.1"/>
    </source>
</evidence>
<dbReference type="InterPro" id="IPR011011">
    <property type="entry name" value="Znf_FYVE_PHD"/>
</dbReference>
<dbReference type="EMBL" id="CAKOGL010000005">
    <property type="protein sequence ID" value="CAH2086116.1"/>
    <property type="molecule type" value="Genomic_DNA"/>
</dbReference>
<dbReference type="SUPFAM" id="SSF57903">
    <property type="entry name" value="FYVE/PHD zinc finger"/>
    <property type="match status" value="1"/>
</dbReference>
<sequence>MALCLKCEKQIAKIDDKNPKIKCHGCERQICVKCSGLLAELRVVFLQSPTLKYLCPDCEFGVRQLPALRKLVTQLQYEINELKCKQNQCTSLEVMISEIAEREKRSRNVILLGIPESQGERTYEPVSSMTLNKLILR</sequence>
<organism evidence="1 2">
    <name type="scientific">Euphydryas editha</name>
    <name type="common">Edith's checkerspot</name>
    <dbReference type="NCBI Taxonomy" id="104508"/>
    <lineage>
        <taxon>Eukaryota</taxon>
        <taxon>Metazoa</taxon>
        <taxon>Ecdysozoa</taxon>
        <taxon>Arthropoda</taxon>
        <taxon>Hexapoda</taxon>
        <taxon>Insecta</taxon>
        <taxon>Pterygota</taxon>
        <taxon>Neoptera</taxon>
        <taxon>Endopterygota</taxon>
        <taxon>Lepidoptera</taxon>
        <taxon>Glossata</taxon>
        <taxon>Ditrysia</taxon>
        <taxon>Papilionoidea</taxon>
        <taxon>Nymphalidae</taxon>
        <taxon>Nymphalinae</taxon>
        <taxon>Euphydryas</taxon>
    </lineage>
</organism>
<keyword evidence="2" id="KW-1185">Reference proteome</keyword>
<dbReference type="Gene3D" id="3.30.40.10">
    <property type="entry name" value="Zinc/RING finger domain, C3HC4 (zinc finger)"/>
    <property type="match status" value="1"/>
</dbReference>
<comment type="caution">
    <text evidence="1">The sequence shown here is derived from an EMBL/GenBank/DDBJ whole genome shotgun (WGS) entry which is preliminary data.</text>
</comment>
<reference evidence="1" key="1">
    <citation type="submission" date="2022-03" db="EMBL/GenBank/DDBJ databases">
        <authorList>
            <person name="Tunstrom K."/>
        </authorList>
    </citation>
    <scope>NUCLEOTIDE SEQUENCE</scope>
</reference>
<accession>A0AAU9TG74</accession>
<protein>
    <submittedName>
        <fullName evidence="1">Uncharacterized protein</fullName>
    </submittedName>
</protein>
<name>A0AAU9TG74_EUPED</name>
<dbReference type="AlphaFoldDB" id="A0AAU9TG74"/>